<dbReference type="InterPro" id="IPR010982">
    <property type="entry name" value="Lambda_DNA-bd_dom_sf"/>
</dbReference>
<dbReference type="SMART" id="SM00354">
    <property type="entry name" value="HTH_LACI"/>
    <property type="match status" value="1"/>
</dbReference>
<feature type="domain" description="HTH cro/C1-type" evidence="5">
    <location>
        <begin position="3"/>
        <end position="48"/>
    </location>
</feature>
<evidence type="ECO:0000313" key="6">
    <source>
        <dbReference type="EMBL" id="MEA3572247.1"/>
    </source>
</evidence>
<dbReference type="Gene3D" id="3.40.50.2300">
    <property type="match status" value="2"/>
</dbReference>
<dbReference type="PROSITE" id="PS50943">
    <property type="entry name" value="HTH_CROC1"/>
    <property type="match status" value="1"/>
</dbReference>
<keyword evidence="7" id="KW-1185">Reference proteome</keyword>
<dbReference type="InterPro" id="IPR001387">
    <property type="entry name" value="Cro/C1-type_HTH"/>
</dbReference>
<dbReference type="CDD" id="cd06267">
    <property type="entry name" value="PBP1_LacI_sugar_binding-like"/>
    <property type="match status" value="1"/>
</dbReference>
<protein>
    <submittedName>
        <fullName evidence="6">LacI family DNA-binding transcriptional regulator</fullName>
    </submittedName>
</protein>
<dbReference type="Pfam" id="PF00356">
    <property type="entry name" value="LacI"/>
    <property type="match status" value="1"/>
</dbReference>
<dbReference type="Gene3D" id="1.10.260.40">
    <property type="entry name" value="lambda repressor-like DNA-binding domains"/>
    <property type="match status" value="1"/>
</dbReference>
<accession>A0ABU5PR02</accession>
<dbReference type="InterPro" id="IPR028082">
    <property type="entry name" value="Peripla_BP_I"/>
</dbReference>
<dbReference type="PANTHER" id="PTHR30146:SF109">
    <property type="entry name" value="HTH-TYPE TRANSCRIPTIONAL REGULATOR GALS"/>
    <property type="match status" value="1"/>
</dbReference>
<evidence type="ECO:0000259" key="5">
    <source>
        <dbReference type="PROSITE" id="PS50943"/>
    </source>
</evidence>
<dbReference type="RefSeq" id="WP_260070507.1">
    <property type="nucleotide sequence ID" value="NZ_CBCSKM010000014.1"/>
</dbReference>
<name>A0ABU5PR02_9BACL</name>
<evidence type="ECO:0000313" key="7">
    <source>
        <dbReference type="Proteomes" id="UP001292216"/>
    </source>
</evidence>
<feature type="domain" description="HTH lacI-type" evidence="4">
    <location>
        <begin position="4"/>
        <end position="58"/>
    </location>
</feature>
<evidence type="ECO:0000256" key="3">
    <source>
        <dbReference type="ARBA" id="ARBA00023163"/>
    </source>
</evidence>
<evidence type="ECO:0000256" key="2">
    <source>
        <dbReference type="ARBA" id="ARBA00023125"/>
    </source>
</evidence>
<keyword evidence="3" id="KW-0804">Transcription</keyword>
<keyword evidence="2 6" id="KW-0238">DNA-binding</keyword>
<dbReference type="PROSITE" id="PS50932">
    <property type="entry name" value="HTH_LACI_2"/>
    <property type="match status" value="1"/>
</dbReference>
<dbReference type="EMBL" id="JAYERP010000001">
    <property type="protein sequence ID" value="MEA3572247.1"/>
    <property type="molecule type" value="Genomic_DNA"/>
</dbReference>
<gene>
    <name evidence="6" type="ORF">U9M73_20180</name>
</gene>
<dbReference type="Pfam" id="PF13377">
    <property type="entry name" value="Peripla_BP_3"/>
    <property type="match status" value="1"/>
</dbReference>
<dbReference type="Proteomes" id="UP001292216">
    <property type="component" value="Unassembled WGS sequence"/>
</dbReference>
<keyword evidence="1" id="KW-0805">Transcription regulation</keyword>
<proteinExistence type="predicted"/>
<dbReference type="InterPro" id="IPR000843">
    <property type="entry name" value="HTH_LacI"/>
</dbReference>
<organism evidence="6 7">
    <name type="scientific">Paenibacillus phoenicis</name>
    <dbReference type="NCBI Taxonomy" id="554117"/>
    <lineage>
        <taxon>Bacteria</taxon>
        <taxon>Bacillati</taxon>
        <taxon>Bacillota</taxon>
        <taxon>Bacilli</taxon>
        <taxon>Bacillales</taxon>
        <taxon>Paenibacillaceae</taxon>
        <taxon>Paenibacillus</taxon>
    </lineage>
</organism>
<evidence type="ECO:0000256" key="1">
    <source>
        <dbReference type="ARBA" id="ARBA00023015"/>
    </source>
</evidence>
<comment type="caution">
    <text evidence="6">The sequence shown here is derived from an EMBL/GenBank/DDBJ whole genome shotgun (WGS) entry which is preliminary data.</text>
</comment>
<dbReference type="InterPro" id="IPR046335">
    <property type="entry name" value="LacI/GalR-like_sensor"/>
</dbReference>
<dbReference type="PANTHER" id="PTHR30146">
    <property type="entry name" value="LACI-RELATED TRANSCRIPTIONAL REPRESSOR"/>
    <property type="match status" value="1"/>
</dbReference>
<sequence length="330" mass="37609">MSKITIQEIAILAGVNKATVSRVINGNRNISEKTRKKVEDIMKQYNYVPNSIARGLATKKTFTVGFCFDYTNKQAYANPYFYKVLQGIEEVVYNHDHMFLMMSDHDGKNGRSTFERVVVERRVDGVIIPNTLLNERNYELLTKHDMPFVVSGENTLKQADAPWVDIDNVQAGRILTEHLIDLGCRNIMIYAGGSAAKRDKFLGDRLNGYHEAMRQHHLEPQVIEHADFLKKLYDSPRSGSEAQRPDALICCTHEQLFEILDWENGNPLLAELALATFDSFPMSKYLKYPVHFVEIDLEMMGKQAAQMLFSRMNKESGVPPFISIPTQIGK</sequence>
<reference evidence="6 7" key="1">
    <citation type="submission" date="2023-12" db="EMBL/GenBank/DDBJ databases">
        <title>Whole genome sequencing of Paenibacillus phoenicis isolated from the Phoenix Mars Lander spacecraft assembly facility.</title>
        <authorList>
            <person name="Garcia A."/>
            <person name="Venkateswaran K."/>
        </authorList>
    </citation>
    <scope>NUCLEOTIDE SEQUENCE [LARGE SCALE GENOMIC DNA]</scope>
    <source>
        <strain evidence="6 7">3PO2SA</strain>
    </source>
</reference>
<evidence type="ECO:0000259" key="4">
    <source>
        <dbReference type="PROSITE" id="PS50932"/>
    </source>
</evidence>
<dbReference type="GO" id="GO:0003677">
    <property type="term" value="F:DNA binding"/>
    <property type="evidence" value="ECO:0007669"/>
    <property type="project" value="UniProtKB-KW"/>
</dbReference>
<dbReference type="CDD" id="cd01392">
    <property type="entry name" value="HTH_LacI"/>
    <property type="match status" value="1"/>
</dbReference>
<dbReference type="SUPFAM" id="SSF53822">
    <property type="entry name" value="Periplasmic binding protein-like I"/>
    <property type="match status" value="1"/>
</dbReference>
<dbReference type="SUPFAM" id="SSF47413">
    <property type="entry name" value="lambda repressor-like DNA-binding domains"/>
    <property type="match status" value="1"/>
</dbReference>